<reference evidence="2" key="1">
    <citation type="submission" date="2021-02" db="EMBL/GenBank/DDBJ databases">
        <authorList>
            <person name="Nowell W R."/>
        </authorList>
    </citation>
    <scope>NUCLEOTIDE SEQUENCE</scope>
</reference>
<dbReference type="AlphaFoldDB" id="A0A816P2C5"/>
<organism evidence="2 4">
    <name type="scientific">Rotaria magnacalcarata</name>
    <dbReference type="NCBI Taxonomy" id="392030"/>
    <lineage>
        <taxon>Eukaryota</taxon>
        <taxon>Metazoa</taxon>
        <taxon>Spiralia</taxon>
        <taxon>Gnathifera</taxon>
        <taxon>Rotifera</taxon>
        <taxon>Eurotatoria</taxon>
        <taxon>Bdelloidea</taxon>
        <taxon>Philodinida</taxon>
        <taxon>Philodinidae</taxon>
        <taxon>Rotaria</taxon>
    </lineage>
</organism>
<gene>
    <name evidence="2" type="ORF">MBJ925_LOCUS11705</name>
    <name evidence="3" type="ORF">SMN809_LOCUS47641</name>
</gene>
<comment type="caution">
    <text evidence="2">The sequence shown here is derived from an EMBL/GenBank/DDBJ whole genome shotgun (WGS) entry which is preliminary data.</text>
</comment>
<protein>
    <submittedName>
        <fullName evidence="2">Uncharacterized protein</fullName>
    </submittedName>
</protein>
<evidence type="ECO:0000313" key="2">
    <source>
        <dbReference type="EMBL" id="CAF2043088.1"/>
    </source>
</evidence>
<feature type="region of interest" description="Disordered" evidence="1">
    <location>
        <begin position="100"/>
        <end position="142"/>
    </location>
</feature>
<name>A0A816P2C5_9BILA</name>
<proteinExistence type="predicted"/>
<dbReference type="EMBL" id="CAJOBI010151372">
    <property type="protein sequence ID" value="CAF4812151.1"/>
    <property type="molecule type" value="Genomic_DNA"/>
</dbReference>
<evidence type="ECO:0000256" key="1">
    <source>
        <dbReference type="SAM" id="MobiDB-lite"/>
    </source>
</evidence>
<dbReference type="Proteomes" id="UP000676336">
    <property type="component" value="Unassembled WGS sequence"/>
</dbReference>
<sequence>VAKNKWRRLVSSYFRKTKRKSIRKIDFPTLLNDLFSSSFTVGPVSGGFRRAGIFPYNKDAMKEKVVPRRSSYNNLVTNNSSAMDILTSLLDVIGSSDVHVNSGDDPSTSSQTAINSTSASSRPQLTFDDNLDDELYQTNNLR</sequence>
<feature type="non-terminal residue" evidence="2">
    <location>
        <position position="1"/>
    </location>
</feature>
<evidence type="ECO:0000313" key="4">
    <source>
        <dbReference type="Proteomes" id="UP000663824"/>
    </source>
</evidence>
<feature type="compositionally biased region" description="Polar residues" evidence="1">
    <location>
        <begin position="104"/>
        <end position="124"/>
    </location>
</feature>
<dbReference type="Proteomes" id="UP000663824">
    <property type="component" value="Unassembled WGS sequence"/>
</dbReference>
<dbReference type="EMBL" id="CAJNRE010005213">
    <property type="protein sequence ID" value="CAF2043088.1"/>
    <property type="molecule type" value="Genomic_DNA"/>
</dbReference>
<accession>A0A816P2C5</accession>
<evidence type="ECO:0000313" key="3">
    <source>
        <dbReference type="EMBL" id="CAF4812151.1"/>
    </source>
</evidence>